<dbReference type="InterPro" id="IPR018114">
    <property type="entry name" value="TRYPSIN_HIS"/>
</dbReference>
<feature type="signal peptide" evidence="3">
    <location>
        <begin position="1"/>
        <end position="19"/>
    </location>
</feature>
<keyword evidence="6" id="KW-1185">Reference proteome</keyword>
<evidence type="ECO:0000313" key="5">
    <source>
        <dbReference type="EMBL" id="KAL3276576.1"/>
    </source>
</evidence>
<feature type="chain" id="PRO_5044890480" description="Peptidase S1 domain-containing protein" evidence="3">
    <location>
        <begin position="20"/>
        <end position="320"/>
    </location>
</feature>
<dbReference type="AlphaFoldDB" id="A0ABD2NCV8"/>
<keyword evidence="1" id="KW-1015">Disulfide bond</keyword>
<dbReference type="Gene3D" id="2.40.10.10">
    <property type="entry name" value="Trypsin-like serine proteases"/>
    <property type="match status" value="1"/>
</dbReference>
<dbReference type="PROSITE" id="PS00134">
    <property type="entry name" value="TRYPSIN_HIS"/>
    <property type="match status" value="1"/>
</dbReference>
<evidence type="ECO:0000256" key="3">
    <source>
        <dbReference type="SAM" id="SignalP"/>
    </source>
</evidence>
<dbReference type="SMART" id="SM00020">
    <property type="entry name" value="Tryp_SPc"/>
    <property type="match status" value="1"/>
</dbReference>
<name>A0ABD2NCV8_9CUCU</name>
<dbReference type="Pfam" id="PF00089">
    <property type="entry name" value="Trypsin"/>
    <property type="match status" value="1"/>
</dbReference>
<dbReference type="PANTHER" id="PTHR24252:SF27">
    <property type="entry name" value="TRANSMEMBRANE PROTEASE SERINE 3-LIKE"/>
    <property type="match status" value="1"/>
</dbReference>
<evidence type="ECO:0000256" key="1">
    <source>
        <dbReference type="ARBA" id="ARBA00023157"/>
    </source>
</evidence>
<dbReference type="InterPro" id="IPR043504">
    <property type="entry name" value="Peptidase_S1_PA_chymotrypsin"/>
</dbReference>
<evidence type="ECO:0000256" key="2">
    <source>
        <dbReference type="ARBA" id="ARBA00023180"/>
    </source>
</evidence>
<dbReference type="PANTHER" id="PTHR24252">
    <property type="entry name" value="ACROSIN-RELATED"/>
    <property type="match status" value="1"/>
</dbReference>
<reference evidence="5 6" key="1">
    <citation type="journal article" date="2021" name="BMC Biol.">
        <title>Horizontally acquired antibacterial genes associated with adaptive radiation of ladybird beetles.</title>
        <authorList>
            <person name="Li H.S."/>
            <person name="Tang X.F."/>
            <person name="Huang Y.H."/>
            <person name="Xu Z.Y."/>
            <person name="Chen M.L."/>
            <person name="Du X.Y."/>
            <person name="Qiu B.Y."/>
            <person name="Chen P.T."/>
            <person name="Zhang W."/>
            <person name="Slipinski A."/>
            <person name="Escalona H.E."/>
            <person name="Waterhouse R.M."/>
            <person name="Zwick A."/>
            <person name="Pang H."/>
        </authorList>
    </citation>
    <scope>NUCLEOTIDE SEQUENCE [LARGE SCALE GENOMIC DNA]</scope>
    <source>
        <strain evidence="5">SYSU2018</strain>
    </source>
</reference>
<organism evidence="5 6">
    <name type="scientific">Cryptolaemus montrouzieri</name>
    <dbReference type="NCBI Taxonomy" id="559131"/>
    <lineage>
        <taxon>Eukaryota</taxon>
        <taxon>Metazoa</taxon>
        <taxon>Ecdysozoa</taxon>
        <taxon>Arthropoda</taxon>
        <taxon>Hexapoda</taxon>
        <taxon>Insecta</taxon>
        <taxon>Pterygota</taxon>
        <taxon>Neoptera</taxon>
        <taxon>Endopterygota</taxon>
        <taxon>Coleoptera</taxon>
        <taxon>Polyphaga</taxon>
        <taxon>Cucujiformia</taxon>
        <taxon>Coccinelloidea</taxon>
        <taxon>Coccinellidae</taxon>
        <taxon>Scymninae</taxon>
        <taxon>Scymnini</taxon>
        <taxon>Cryptolaemus</taxon>
    </lineage>
</organism>
<dbReference type="SUPFAM" id="SSF50494">
    <property type="entry name" value="Trypsin-like serine proteases"/>
    <property type="match status" value="1"/>
</dbReference>
<evidence type="ECO:0000259" key="4">
    <source>
        <dbReference type="PROSITE" id="PS50240"/>
    </source>
</evidence>
<proteinExistence type="predicted"/>
<dbReference type="PRINTS" id="PR00722">
    <property type="entry name" value="CHYMOTRYPSIN"/>
</dbReference>
<dbReference type="InterPro" id="IPR001314">
    <property type="entry name" value="Peptidase_S1A"/>
</dbReference>
<feature type="domain" description="Peptidase S1" evidence="4">
    <location>
        <begin position="178"/>
        <end position="320"/>
    </location>
</feature>
<dbReference type="InterPro" id="IPR001254">
    <property type="entry name" value="Trypsin_dom"/>
</dbReference>
<comment type="caution">
    <text evidence="5">The sequence shown here is derived from an EMBL/GenBank/DDBJ whole genome shotgun (WGS) entry which is preliminary data.</text>
</comment>
<accession>A0ABD2NCV8</accession>
<dbReference type="FunFam" id="2.40.10.10:FF:000068">
    <property type="entry name" value="transmembrane protease serine 2"/>
    <property type="match status" value="1"/>
</dbReference>
<dbReference type="InterPro" id="IPR009003">
    <property type="entry name" value="Peptidase_S1_PA"/>
</dbReference>
<gene>
    <name evidence="5" type="ORF">HHI36_011949</name>
</gene>
<sequence length="320" mass="35166">MHAAVFFLALGAYVIAVQCTPLISSNSSPCPEIFRYDEVSDGAWKASLTLMSEEDLRGVWVRLLSRPKFADVVVSDGYQAKYNETDEVRLANRDDNISAGVLKTITIKGNLIDGKVPELIAVTLNGKLICSSEKMNSSALYGGDFNNKDYLSSFSLNPQSQNIKKSSKCGKALLLNSLIPNDNIKVLPGSWPWQAGLFKEENGVPSLLCEASLISDRALLTAAHCVTLKNSKRPASPSLLTIRLKNLNVQELDEDVYVVEKIVVHPGFNTKTLSDDIAIIRLEKPVLIDDAIQPICLPRGDSYLKNHLFWATDLGRTVLC</sequence>
<keyword evidence="2" id="KW-0325">Glycoprotein</keyword>
<keyword evidence="3" id="KW-0732">Signal</keyword>
<evidence type="ECO:0000313" key="6">
    <source>
        <dbReference type="Proteomes" id="UP001516400"/>
    </source>
</evidence>
<protein>
    <recommendedName>
        <fullName evidence="4">Peptidase S1 domain-containing protein</fullName>
    </recommendedName>
</protein>
<dbReference type="Proteomes" id="UP001516400">
    <property type="component" value="Unassembled WGS sequence"/>
</dbReference>
<dbReference type="EMBL" id="JABFTP020000103">
    <property type="protein sequence ID" value="KAL3276576.1"/>
    <property type="molecule type" value="Genomic_DNA"/>
</dbReference>
<dbReference type="PROSITE" id="PS50240">
    <property type="entry name" value="TRYPSIN_DOM"/>
    <property type="match status" value="1"/>
</dbReference>